<keyword evidence="11" id="KW-0325">Glycoprotein</keyword>
<comment type="similarity">
    <text evidence="2">Belongs to the RLP family.</text>
</comment>
<evidence type="ECO:0000256" key="3">
    <source>
        <dbReference type="ARBA" id="ARBA00022475"/>
    </source>
</evidence>
<dbReference type="Pfam" id="PF00560">
    <property type="entry name" value="LRR_1"/>
    <property type="match status" value="5"/>
</dbReference>
<feature type="signal peptide" evidence="12">
    <location>
        <begin position="1"/>
        <end position="24"/>
    </location>
</feature>
<evidence type="ECO:0000256" key="9">
    <source>
        <dbReference type="ARBA" id="ARBA00023136"/>
    </source>
</evidence>
<dbReference type="eggNOG" id="KOG0619">
    <property type="taxonomic scope" value="Eukaryota"/>
</dbReference>
<keyword evidence="14" id="KW-1185">Reference proteome</keyword>
<feature type="chain" id="PRO_5004342737" description="Leucine-rich repeat-containing N-terminal plant-type domain-containing protein" evidence="12">
    <location>
        <begin position="25"/>
        <end position="876"/>
    </location>
</feature>
<dbReference type="SUPFAM" id="SSF52058">
    <property type="entry name" value="L domain-like"/>
    <property type="match status" value="1"/>
</dbReference>
<evidence type="ECO:0000256" key="2">
    <source>
        <dbReference type="ARBA" id="ARBA00009592"/>
    </source>
</evidence>
<keyword evidence="7" id="KW-0677">Repeat</keyword>
<dbReference type="Pfam" id="PF13855">
    <property type="entry name" value="LRR_8"/>
    <property type="match status" value="1"/>
</dbReference>
<evidence type="ECO:0000256" key="4">
    <source>
        <dbReference type="ARBA" id="ARBA00022614"/>
    </source>
</evidence>
<name>R0HY62_9BRAS</name>
<dbReference type="SUPFAM" id="SSF52047">
    <property type="entry name" value="RNI-like"/>
    <property type="match status" value="1"/>
</dbReference>
<evidence type="ECO:0000256" key="5">
    <source>
        <dbReference type="ARBA" id="ARBA00022692"/>
    </source>
</evidence>
<evidence type="ECO:0008006" key="15">
    <source>
        <dbReference type="Google" id="ProtNLM"/>
    </source>
</evidence>
<keyword evidence="5" id="KW-0812">Transmembrane</keyword>
<dbReference type="STRING" id="81985.R0HY62"/>
<keyword evidence="3" id="KW-1003">Cell membrane</keyword>
<keyword evidence="10" id="KW-0675">Receptor</keyword>
<dbReference type="InterPro" id="IPR003591">
    <property type="entry name" value="Leu-rich_rpt_typical-subtyp"/>
</dbReference>
<comment type="subcellular location">
    <subcellularLocation>
        <location evidence="1">Cell membrane</location>
        <topology evidence="1">Single-pass type I membrane protein</topology>
    </subcellularLocation>
</comment>
<evidence type="ECO:0000256" key="7">
    <source>
        <dbReference type="ARBA" id="ARBA00022737"/>
    </source>
</evidence>
<dbReference type="KEGG" id="crb:17889844"/>
<dbReference type="FunFam" id="3.80.10.10:FF:000111">
    <property type="entry name" value="LRR receptor-like serine/threonine-protein kinase ERECTA"/>
    <property type="match status" value="1"/>
</dbReference>
<dbReference type="EMBL" id="KB870808">
    <property type="protein sequence ID" value="EOA28988.1"/>
    <property type="molecule type" value="Genomic_DNA"/>
</dbReference>
<keyword evidence="4" id="KW-0433">Leucine-rich repeat</keyword>
<protein>
    <recommendedName>
        <fullName evidence="15">Leucine-rich repeat-containing N-terminal plant-type domain-containing protein</fullName>
    </recommendedName>
</protein>
<evidence type="ECO:0000256" key="6">
    <source>
        <dbReference type="ARBA" id="ARBA00022729"/>
    </source>
</evidence>
<evidence type="ECO:0000256" key="8">
    <source>
        <dbReference type="ARBA" id="ARBA00022989"/>
    </source>
</evidence>
<keyword evidence="6 12" id="KW-0732">Signal</keyword>
<dbReference type="GO" id="GO:0005886">
    <property type="term" value="C:plasma membrane"/>
    <property type="evidence" value="ECO:0007669"/>
    <property type="project" value="UniProtKB-SubCell"/>
</dbReference>
<dbReference type="PRINTS" id="PR00019">
    <property type="entry name" value="LEURICHRPT"/>
</dbReference>
<dbReference type="InterPro" id="IPR032675">
    <property type="entry name" value="LRR_dom_sf"/>
</dbReference>
<dbReference type="PANTHER" id="PTHR48063:SF96">
    <property type="entry name" value="LEUCINE-RICH REPEAT-CONTAINING N-TERMINAL PLANT-TYPE DOMAIN-CONTAINING PROTEIN"/>
    <property type="match status" value="1"/>
</dbReference>
<dbReference type="SMART" id="SM00369">
    <property type="entry name" value="LRR_TYP"/>
    <property type="match status" value="8"/>
</dbReference>
<sequence length="876" mass="97151">MSESLLRLHFLLLLLLCSVTPSSFFTLKNPVVVPCHPHKIQAFTEFKNEFDTRGCNRSGYSNGVWCDNLTGAVTKIRLRGCLIGTLKPNSSLFGFHQLRYLDLAENSFTSASLPSEFGKLSKLEVLFLSSSGFHGQVPSSFSDLTMLSSLDLSSNELTGSFPLVRNLRKLSYLNLSYNHLSGTLDGNSSLFGSHHLRYLDIGYNNFSSSLPSEFGNLNKLEVLYLTSSGFSGKIFPTISNLTQLTKLHLFLNKFTGSLPLVQNLTKLSKLGLGFNQFTGTIPSYLLTLPSLSILDLRQNHLSGSIKASFNSSTSSRLEIMYLGDNQFDGKILEPISKLINLKRLDVSFLNTSSPIELKLFSSLISLVHLDLSGNSLSPASLSRDSNIPLTMKYLFLKFCGISQLPTSLRTLENLEYLQLSNNEMRGKIPEWLWSLPCLRTAYIRFNSFNGFQGSAQVLVNSSLRVLFLDANNFEGRLPDLPLSIKSFSAQSNSFEGEIPLSICNRSSLASLVLIDNNFSGPIPQCLSSMVLVSLRKNNFQGSIPNKLCTSGSLRTLDVSHNRLTGKLPRSLVNCSSLEFISVANNRLEDTFPFWLKALPNLQVLTLRSNKFYGPMSPPHQGPLGFPELQIFEIADNKFTGSLPPNYFVNWKTSSEYQGLYKVYHEKRYDDIGYTYRMVMDLHYKGLSMETFVLTSYIAIDFSGNRLEGQIPESIGLLKALIALNLSNNAFTGHIPLSLANLEELESLDMSRNKLSGTIPNALGTLSFLEYINVSHNHLKGEIPQGPQITGQSESSFEGNAGLCGLPLKETCFGGNTPPTQQPKEKDDEEEQVLSWKAVAIGYGSGVLLGLVVAQVIASYKPEWLAKIICLNKRRNR</sequence>
<dbReference type="PANTHER" id="PTHR48063">
    <property type="entry name" value="LRR RECEPTOR-LIKE KINASE"/>
    <property type="match status" value="1"/>
</dbReference>
<dbReference type="Gene3D" id="3.80.10.10">
    <property type="entry name" value="Ribonuclease Inhibitor"/>
    <property type="match status" value="4"/>
</dbReference>
<dbReference type="Proteomes" id="UP000029121">
    <property type="component" value="Unassembled WGS sequence"/>
</dbReference>
<evidence type="ECO:0000256" key="12">
    <source>
        <dbReference type="SAM" id="SignalP"/>
    </source>
</evidence>
<evidence type="ECO:0000256" key="10">
    <source>
        <dbReference type="ARBA" id="ARBA00023170"/>
    </source>
</evidence>
<evidence type="ECO:0000256" key="1">
    <source>
        <dbReference type="ARBA" id="ARBA00004251"/>
    </source>
</evidence>
<dbReference type="InterPro" id="IPR001611">
    <property type="entry name" value="Leu-rich_rpt"/>
</dbReference>
<keyword evidence="9" id="KW-0472">Membrane</keyword>
<dbReference type="FunFam" id="3.80.10.10:FF:000041">
    <property type="entry name" value="LRR receptor-like serine/threonine-protein kinase ERECTA"/>
    <property type="match status" value="2"/>
</dbReference>
<gene>
    <name evidence="13" type="ORF">CARUB_v10025247mg</name>
</gene>
<accession>R0HY62</accession>
<evidence type="ECO:0000313" key="13">
    <source>
        <dbReference type="EMBL" id="EOA28988.1"/>
    </source>
</evidence>
<evidence type="ECO:0000313" key="14">
    <source>
        <dbReference type="Proteomes" id="UP000029121"/>
    </source>
</evidence>
<evidence type="ECO:0000256" key="11">
    <source>
        <dbReference type="ARBA" id="ARBA00023180"/>
    </source>
</evidence>
<keyword evidence="8" id="KW-1133">Transmembrane helix</keyword>
<proteinExistence type="inferred from homology"/>
<organism evidence="13 14">
    <name type="scientific">Capsella rubella</name>
    <dbReference type="NCBI Taxonomy" id="81985"/>
    <lineage>
        <taxon>Eukaryota</taxon>
        <taxon>Viridiplantae</taxon>
        <taxon>Streptophyta</taxon>
        <taxon>Embryophyta</taxon>
        <taxon>Tracheophyta</taxon>
        <taxon>Spermatophyta</taxon>
        <taxon>Magnoliopsida</taxon>
        <taxon>eudicotyledons</taxon>
        <taxon>Gunneridae</taxon>
        <taxon>Pentapetalae</taxon>
        <taxon>rosids</taxon>
        <taxon>malvids</taxon>
        <taxon>Brassicales</taxon>
        <taxon>Brassicaceae</taxon>
        <taxon>Camelineae</taxon>
        <taxon>Capsella</taxon>
    </lineage>
</organism>
<dbReference type="InterPro" id="IPR046956">
    <property type="entry name" value="RLP23-like"/>
</dbReference>
<dbReference type="OrthoDB" id="442066at2759"/>
<reference evidence="14" key="1">
    <citation type="journal article" date="2013" name="Nat. Genet.">
        <title>The Capsella rubella genome and the genomic consequences of rapid mating system evolution.</title>
        <authorList>
            <person name="Slotte T."/>
            <person name="Hazzouri K.M."/>
            <person name="Agren J.A."/>
            <person name="Koenig D."/>
            <person name="Maumus F."/>
            <person name="Guo Y.L."/>
            <person name="Steige K."/>
            <person name="Platts A.E."/>
            <person name="Escobar J.S."/>
            <person name="Newman L.K."/>
            <person name="Wang W."/>
            <person name="Mandakova T."/>
            <person name="Vello E."/>
            <person name="Smith L.M."/>
            <person name="Henz S.R."/>
            <person name="Steffen J."/>
            <person name="Takuno S."/>
            <person name="Brandvain Y."/>
            <person name="Coop G."/>
            <person name="Andolfatto P."/>
            <person name="Hu T.T."/>
            <person name="Blanchette M."/>
            <person name="Clark R.M."/>
            <person name="Quesneville H."/>
            <person name="Nordborg M."/>
            <person name="Gaut B.S."/>
            <person name="Lysak M.A."/>
            <person name="Jenkins J."/>
            <person name="Grimwood J."/>
            <person name="Chapman J."/>
            <person name="Prochnik S."/>
            <person name="Shu S."/>
            <person name="Rokhsar D."/>
            <person name="Schmutz J."/>
            <person name="Weigel D."/>
            <person name="Wright S.I."/>
        </authorList>
    </citation>
    <scope>NUCLEOTIDE SEQUENCE [LARGE SCALE GENOMIC DNA]</scope>
    <source>
        <strain evidence="14">cv. Monte Gargano</strain>
    </source>
</reference>
<dbReference type="AlphaFoldDB" id="R0HY62"/>